<dbReference type="AlphaFoldDB" id="A0A9X4B5W3"/>
<dbReference type="Proteomes" id="UP001141166">
    <property type="component" value="Unassembled WGS sequence"/>
</dbReference>
<evidence type="ECO:0000313" key="1">
    <source>
        <dbReference type="EMBL" id="MDC4247622.1"/>
    </source>
</evidence>
<proteinExistence type="predicted"/>
<organism evidence="1 2">
    <name type="scientific">Enterococcus faecium</name>
    <name type="common">Streptococcus faecium</name>
    <dbReference type="NCBI Taxonomy" id="1352"/>
    <lineage>
        <taxon>Bacteria</taxon>
        <taxon>Bacillati</taxon>
        <taxon>Bacillota</taxon>
        <taxon>Bacilli</taxon>
        <taxon>Lactobacillales</taxon>
        <taxon>Enterococcaceae</taxon>
        <taxon>Enterococcus</taxon>
    </lineage>
</organism>
<evidence type="ECO:0000313" key="2">
    <source>
        <dbReference type="Proteomes" id="UP001141166"/>
    </source>
</evidence>
<sequence length="101" mass="11581">MVDWKSFEVVGQHRNIKNKRVRAVYVTSENVDEVAEETKCFAKFNENCVCTGFMALQTIPSWLININPGGREKKYIFEPDLVVSGLLREIEPCQITKSKTN</sequence>
<comment type="caution">
    <text evidence="1">The sequence shown here is derived from an EMBL/GenBank/DDBJ whole genome shotgun (WGS) entry which is preliminary data.</text>
</comment>
<gene>
    <name evidence="1" type="ORF">M3X98_06080</name>
</gene>
<dbReference type="EMBL" id="JAMWMK010000007">
    <property type="protein sequence ID" value="MDC4247622.1"/>
    <property type="molecule type" value="Genomic_DNA"/>
</dbReference>
<name>A0A9X4B5W3_ENTFC</name>
<protein>
    <submittedName>
        <fullName evidence="1">Uncharacterized protein</fullName>
    </submittedName>
</protein>
<accession>A0A9X4B5W3</accession>
<dbReference type="RefSeq" id="WP_272471351.1">
    <property type="nucleotide sequence ID" value="NZ_JAMWMK010000007.1"/>
</dbReference>
<reference evidence="1" key="1">
    <citation type="submission" date="2022-05" db="EMBL/GenBank/DDBJ databases">
        <title>Draft genome sequences of Clostridium perfringens strains isolated from Peru.</title>
        <authorList>
            <person name="Hurtado R."/>
            <person name="Lima L."/>
            <person name="Sousa T."/>
            <person name="Jaiswal A.K."/>
            <person name="Tiwari S."/>
            <person name="Maturrano L."/>
            <person name="Brenig B."/>
            <person name="Azevedo V."/>
        </authorList>
    </citation>
    <scope>NUCLEOTIDE SEQUENCE</scope>
    <source>
        <strain evidence="1">CP4</strain>
    </source>
</reference>